<evidence type="ECO:0000313" key="2">
    <source>
        <dbReference type="Proteomes" id="UP000177006"/>
    </source>
</evidence>
<dbReference type="EMBL" id="MEZK01000011">
    <property type="protein sequence ID" value="OGD63210.1"/>
    <property type="molecule type" value="Genomic_DNA"/>
</dbReference>
<accession>A0A1F5E7D0</accession>
<name>A0A1F5E7D0_9BACT</name>
<dbReference type="AlphaFoldDB" id="A0A1F5E7D0"/>
<dbReference type="STRING" id="1797457.A2160_05440"/>
<proteinExistence type="predicted"/>
<reference evidence="1 2" key="1">
    <citation type="journal article" date="2016" name="Nat. Commun.">
        <title>Thousands of microbial genomes shed light on interconnected biogeochemical processes in an aquifer system.</title>
        <authorList>
            <person name="Anantharaman K."/>
            <person name="Brown C.T."/>
            <person name="Hug L.A."/>
            <person name="Sharon I."/>
            <person name="Castelle C.J."/>
            <person name="Probst A.J."/>
            <person name="Thomas B.C."/>
            <person name="Singh A."/>
            <person name="Wilkins M.J."/>
            <person name="Karaoz U."/>
            <person name="Brodie E.L."/>
            <person name="Williams K.H."/>
            <person name="Hubbard S.S."/>
            <person name="Banfield J.F."/>
        </authorList>
    </citation>
    <scope>NUCLEOTIDE SEQUENCE [LARGE SCALE GENOMIC DNA]</scope>
</reference>
<comment type="caution">
    <text evidence="1">The sequence shown here is derived from an EMBL/GenBank/DDBJ whole genome shotgun (WGS) entry which is preliminary data.</text>
</comment>
<sequence>MEQVYIQGLFFTQADPYLWQTQRKAAFQVVSPAKIINAKGIMVLPRSECQGRDIGVKILKTFAREGQLFDYCVVSLKNT</sequence>
<organism evidence="1 2">
    <name type="scientific">Candidatus Beckwithbacteria bacterium RBG_13_42_9</name>
    <dbReference type="NCBI Taxonomy" id="1797457"/>
    <lineage>
        <taxon>Bacteria</taxon>
        <taxon>Candidatus Beckwithiibacteriota</taxon>
    </lineage>
</organism>
<evidence type="ECO:0000313" key="1">
    <source>
        <dbReference type="EMBL" id="OGD63210.1"/>
    </source>
</evidence>
<protein>
    <submittedName>
        <fullName evidence="1">Uncharacterized protein</fullName>
    </submittedName>
</protein>
<dbReference type="Proteomes" id="UP000177006">
    <property type="component" value="Unassembled WGS sequence"/>
</dbReference>
<gene>
    <name evidence="1" type="ORF">A2160_05440</name>
</gene>